<dbReference type="Gene3D" id="2.40.160.20">
    <property type="match status" value="1"/>
</dbReference>
<dbReference type="SUPFAM" id="SSF56925">
    <property type="entry name" value="OMPA-like"/>
    <property type="match status" value="1"/>
</dbReference>
<proteinExistence type="predicted"/>
<keyword evidence="4" id="KW-1185">Reference proteome</keyword>
<keyword evidence="2" id="KW-0732">Signal</keyword>
<accession>A0A1I2J7J7</accession>
<feature type="non-terminal residue" evidence="3">
    <location>
        <position position="262"/>
    </location>
</feature>
<dbReference type="AlphaFoldDB" id="A0A1I2J7J7"/>
<dbReference type="EMBL" id="FOMX01000151">
    <property type="protein sequence ID" value="SFF50504.1"/>
    <property type="molecule type" value="Genomic_DNA"/>
</dbReference>
<evidence type="ECO:0000313" key="4">
    <source>
        <dbReference type="Proteomes" id="UP000199400"/>
    </source>
</evidence>
<dbReference type="STRING" id="54.SAMN02745121_09220"/>
<feature type="signal peptide" evidence="2">
    <location>
        <begin position="1"/>
        <end position="27"/>
    </location>
</feature>
<sequence>MTTTAIVRTTTLTALLSTALASGPAQASAQDAASGSATVTAPPPAASATSTAGTTQPRSAEERTPWIKRHRPVRNSWELGIYGGVFLPSTRHEFYEPDLGVEGFGYQRLARAGADLGLRVGYYPLSFLGLELEGGVMPMKVADGRPATLYTFRPVVLAQLPYRIAPFIRVGFGLLGISSPSLGKDIDPTLNVGGGVKFYINRLLALRLDIVNNVATARGVGNARSNNLEILLGLSLRLGKQKEAPAQSLRDTDGDGLYDPGQ</sequence>
<feature type="chain" id="PRO_5011698758" description="Outer membrane protein beta-barrel domain-containing protein" evidence="2">
    <location>
        <begin position="28"/>
        <end position="262"/>
    </location>
</feature>
<evidence type="ECO:0000256" key="2">
    <source>
        <dbReference type="SAM" id="SignalP"/>
    </source>
</evidence>
<feature type="region of interest" description="Disordered" evidence="1">
    <location>
        <begin position="33"/>
        <end position="67"/>
    </location>
</feature>
<organism evidence="3 4">
    <name type="scientific">Nannocystis exedens</name>
    <dbReference type="NCBI Taxonomy" id="54"/>
    <lineage>
        <taxon>Bacteria</taxon>
        <taxon>Pseudomonadati</taxon>
        <taxon>Myxococcota</taxon>
        <taxon>Polyangia</taxon>
        <taxon>Nannocystales</taxon>
        <taxon>Nannocystaceae</taxon>
        <taxon>Nannocystis</taxon>
    </lineage>
</organism>
<reference evidence="4" key="1">
    <citation type="submission" date="2016-10" db="EMBL/GenBank/DDBJ databases">
        <authorList>
            <person name="Varghese N."/>
            <person name="Submissions S."/>
        </authorList>
    </citation>
    <scope>NUCLEOTIDE SEQUENCE [LARGE SCALE GENOMIC DNA]</scope>
    <source>
        <strain evidence="4">ATCC 25963</strain>
    </source>
</reference>
<name>A0A1I2J7J7_9BACT</name>
<dbReference type="InterPro" id="IPR011250">
    <property type="entry name" value="OMP/PagP_B-barrel"/>
</dbReference>
<protein>
    <recommendedName>
        <fullName evidence="5">Outer membrane protein beta-barrel domain-containing protein</fullName>
    </recommendedName>
</protein>
<feature type="compositionally biased region" description="Low complexity" evidence="1">
    <location>
        <begin position="33"/>
        <end position="55"/>
    </location>
</feature>
<gene>
    <name evidence="3" type="ORF">SAMN02745121_09220</name>
</gene>
<evidence type="ECO:0000313" key="3">
    <source>
        <dbReference type="EMBL" id="SFF50504.1"/>
    </source>
</evidence>
<evidence type="ECO:0008006" key="5">
    <source>
        <dbReference type="Google" id="ProtNLM"/>
    </source>
</evidence>
<dbReference type="Proteomes" id="UP000199400">
    <property type="component" value="Unassembled WGS sequence"/>
</dbReference>
<evidence type="ECO:0000256" key="1">
    <source>
        <dbReference type="SAM" id="MobiDB-lite"/>
    </source>
</evidence>